<keyword evidence="2 4" id="KW-0808">Transferase</keyword>
<accession>A0A0C9WIC6</accession>
<evidence type="ECO:0000313" key="4">
    <source>
        <dbReference type="EMBL" id="KIJ92709.1"/>
    </source>
</evidence>
<sequence>MAIPSLAPRCALTRTVAVPFALLFISFTLLFSYHPPFKATLSKFAPFITSHTAGPLYTAAVVYLVRLSHADELLKSLASVNAYLPLHDPWPIILFHTGDFDDTPVQDDFLASLREKIGGPSNNSELDFIDRVEFVKIDWVLPEGIPHTKEELDPVSPSSWPGYHHMCAFYATKIFFNPRLRDVTYYLRMDTDSLFIEPLCYDPFEVMHVHQRSYGYLGIGNDAPQVTKGLWHFIRDYADSHPEVALQLNASKMWEWPSNSTNGDVDWDEVPIHGYYNNFEIVKLEEFRKPEIKEWFDHLVQYPEGFYKWRWGDAPLRWATTQMFFDMERDTERLCGIRYYHPYNYVEQCECVPFHA</sequence>
<dbReference type="EMBL" id="KN838890">
    <property type="protein sequence ID" value="KIJ92709.1"/>
    <property type="molecule type" value="Genomic_DNA"/>
</dbReference>
<reference evidence="4 5" key="1">
    <citation type="submission" date="2014-04" db="EMBL/GenBank/DDBJ databases">
        <authorList>
            <consortium name="DOE Joint Genome Institute"/>
            <person name="Kuo A."/>
            <person name="Kohler A."/>
            <person name="Nagy L.G."/>
            <person name="Floudas D."/>
            <person name="Copeland A."/>
            <person name="Barry K.W."/>
            <person name="Cichocki N."/>
            <person name="Veneault-Fourrey C."/>
            <person name="LaButti K."/>
            <person name="Lindquist E.A."/>
            <person name="Lipzen A."/>
            <person name="Lundell T."/>
            <person name="Morin E."/>
            <person name="Murat C."/>
            <person name="Sun H."/>
            <person name="Tunlid A."/>
            <person name="Henrissat B."/>
            <person name="Grigoriev I.V."/>
            <person name="Hibbett D.S."/>
            <person name="Martin F."/>
            <person name="Nordberg H.P."/>
            <person name="Cantor M.N."/>
            <person name="Hua S.X."/>
        </authorList>
    </citation>
    <scope>NUCLEOTIDE SEQUENCE [LARGE SCALE GENOMIC DNA]</scope>
    <source>
        <strain evidence="4 5">LaAM-08-1</strain>
    </source>
</reference>
<gene>
    <name evidence="4" type="ORF">K443DRAFT_113165</name>
</gene>
<dbReference type="GO" id="GO:0005794">
    <property type="term" value="C:Golgi apparatus"/>
    <property type="evidence" value="ECO:0007669"/>
    <property type="project" value="TreeGrafter"/>
</dbReference>
<dbReference type="Gene3D" id="3.90.550.10">
    <property type="entry name" value="Spore Coat Polysaccharide Biosynthesis Protein SpsA, Chain A"/>
    <property type="match status" value="1"/>
</dbReference>
<protein>
    <submittedName>
        <fullName evidence="4">Glycosyltransferase family 15 protein</fullName>
    </submittedName>
</protein>
<dbReference type="InterPro" id="IPR029044">
    <property type="entry name" value="Nucleotide-diphossugar_trans"/>
</dbReference>
<evidence type="ECO:0000256" key="1">
    <source>
        <dbReference type="ARBA" id="ARBA00007677"/>
    </source>
</evidence>
<keyword evidence="3" id="KW-1133">Transmembrane helix</keyword>
<dbReference type="InterPro" id="IPR002685">
    <property type="entry name" value="Glyco_trans_15"/>
</dbReference>
<dbReference type="OrthoDB" id="439943at2759"/>
<feature type="transmembrane region" description="Helical" evidence="3">
    <location>
        <begin position="12"/>
        <end position="32"/>
    </location>
</feature>
<keyword evidence="5" id="KW-1185">Reference proteome</keyword>
<comment type="similarity">
    <text evidence="1">Belongs to the glycosyltransferase 15 family.</text>
</comment>
<keyword evidence="3" id="KW-0472">Membrane</keyword>
<dbReference type="GO" id="GO:0000026">
    <property type="term" value="F:alpha-1,2-mannosyltransferase activity"/>
    <property type="evidence" value="ECO:0007669"/>
    <property type="project" value="TreeGrafter"/>
</dbReference>
<organism evidence="4 5">
    <name type="scientific">Laccaria amethystina LaAM-08-1</name>
    <dbReference type="NCBI Taxonomy" id="1095629"/>
    <lineage>
        <taxon>Eukaryota</taxon>
        <taxon>Fungi</taxon>
        <taxon>Dikarya</taxon>
        <taxon>Basidiomycota</taxon>
        <taxon>Agaricomycotina</taxon>
        <taxon>Agaricomycetes</taxon>
        <taxon>Agaricomycetidae</taxon>
        <taxon>Agaricales</taxon>
        <taxon>Agaricineae</taxon>
        <taxon>Hydnangiaceae</taxon>
        <taxon>Laccaria</taxon>
    </lineage>
</organism>
<proteinExistence type="inferred from homology"/>
<evidence type="ECO:0000313" key="5">
    <source>
        <dbReference type="Proteomes" id="UP000054477"/>
    </source>
</evidence>
<keyword evidence="3" id="KW-0812">Transmembrane</keyword>
<dbReference type="SUPFAM" id="SSF53448">
    <property type="entry name" value="Nucleotide-diphospho-sugar transferases"/>
    <property type="match status" value="1"/>
</dbReference>
<dbReference type="Proteomes" id="UP000054477">
    <property type="component" value="Unassembled WGS sequence"/>
</dbReference>
<dbReference type="GO" id="GO:0006487">
    <property type="term" value="P:protein N-linked glycosylation"/>
    <property type="evidence" value="ECO:0007669"/>
    <property type="project" value="TreeGrafter"/>
</dbReference>
<dbReference type="PANTHER" id="PTHR31121">
    <property type="entry name" value="ALPHA-1,2 MANNOSYLTRANSFERASE KTR1"/>
    <property type="match status" value="1"/>
</dbReference>
<dbReference type="STRING" id="1095629.A0A0C9WIC6"/>
<dbReference type="PANTHER" id="PTHR31121:SF6">
    <property type="entry name" value="ALPHA-1,2 MANNOSYLTRANSFERASE KTR1"/>
    <property type="match status" value="1"/>
</dbReference>
<reference evidence="5" key="2">
    <citation type="submission" date="2015-01" db="EMBL/GenBank/DDBJ databases">
        <title>Evolutionary Origins and Diversification of the Mycorrhizal Mutualists.</title>
        <authorList>
            <consortium name="DOE Joint Genome Institute"/>
            <consortium name="Mycorrhizal Genomics Consortium"/>
            <person name="Kohler A."/>
            <person name="Kuo A."/>
            <person name="Nagy L.G."/>
            <person name="Floudas D."/>
            <person name="Copeland A."/>
            <person name="Barry K.W."/>
            <person name="Cichocki N."/>
            <person name="Veneault-Fourrey C."/>
            <person name="LaButti K."/>
            <person name="Lindquist E.A."/>
            <person name="Lipzen A."/>
            <person name="Lundell T."/>
            <person name="Morin E."/>
            <person name="Murat C."/>
            <person name="Riley R."/>
            <person name="Ohm R."/>
            <person name="Sun H."/>
            <person name="Tunlid A."/>
            <person name="Henrissat B."/>
            <person name="Grigoriev I.V."/>
            <person name="Hibbett D.S."/>
            <person name="Martin F."/>
        </authorList>
    </citation>
    <scope>NUCLEOTIDE SEQUENCE [LARGE SCALE GENOMIC DNA]</scope>
    <source>
        <strain evidence="5">LaAM-08-1</strain>
    </source>
</reference>
<dbReference type="GO" id="GO:0016020">
    <property type="term" value="C:membrane"/>
    <property type="evidence" value="ECO:0007669"/>
    <property type="project" value="InterPro"/>
</dbReference>
<evidence type="ECO:0000256" key="2">
    <source>
        <dbReference type="ARBA" id="ARBA00022679"/>
    </source>
</evidence>
<evidence type="ECO:0000256" key="3">
    <source>
        <dbReference type="SAM" id="Phobius"/>
    </source>
</evidence>
<dbReference type="GO" id="GO:0000032">
    <property type="term" value="P:cell wall mannoprotein biosynthetic process"/>
    <property type="evidence" value="ECO:0007669"/>
    <property type="project" value="TreeGrafter"/>
</dbReference>
<name>A0A0C9WIC6_9AGAR</name>
<dbReference type="AlphaFoldDB" id="A0A0C9WIC6"/>
<dbReference type="HOGENOM" id="CLU_778592_0_0_1"/>
<dbReference type="Pfam" id="PF01793">
    <property type="entry name" value="Glyco_transf_15"/>
    <property type="match status" value="1"/>
</dbReference>